<dbReference type="SUPFAM" id="SSF52317">
    <property type="entry name" value="Class I glutamine amidotransferase-like"/>
    <property type="match status" value="1"/>
</dbReference>
<dbReference type="OrthoDB" id="9792284at2"/>
<dbReference type="PANTHER" id="PTHR48094:SF11">
    <property type="entry name" value="GLUTATHIONE-INDEPENDENT GLYOXALASE HSP31-RELATED"/>
    <property type="match status" value="1"/>
</dbReference>
<dbReference type="GO" id="GO:0019243">
    <property type="term" value="P:methylglyoxal catabolic process to D-lactate via S-lactoyl-glutathione"/>
    <property type="evidence" value="ECO:0007669"/>
    <property type="project" value="TreeGrafter"/>
</dbReference>
<accession>A0A4R3XUZ8</accession>
<comment type="caution">
    <text evidence="5">The sequence shown here is derived from an EMBL/GenBank/DDBJ whole genome shotgun (WGS) entry which is preliminary data.</text>
</comment>
<dbReference type="CDD" id="cd03141">
    <property type="entry name" value="GATase1_Hsp31_like"/>
    <property type="match status" value="1"/>
</dbReference>
<dbReference type="RefSeq" id="WP_124946111.1">
    <property type="nucleotide sequence ID" value="NZ_BHVT01000026.1"/>
</dbReference>
<gene>
    <name evidence="5" type="ORF">EDC63_13219</name>
</gene>
<evidence type="ECO:0000256" key="2">
    <source>
        <dbReference type="ARBA" id="ARBA00023239"/>
    </source>
</evidence>
<keyword evidence="2" id="KW-0456">Lyase</keyword>
<proteinExistence type="inferred from homology"/>
<dbReference type="PANTHER" id="PTHR48094">
    <property type="entry name" value="PROTEIN/NUCLEIC ACID DEGLYCASE DJ-1-RELATED"/>
    <property type="match status" value="1"/>
</dbReference>
<dbReference type="InterPro" id="IPR002818">
    <property type="entry name" value="DJ-1/PfpI"/>
</dbReference>
<keyword evidence="5" id="KW-0378">Hydrolase</keyword>
<evidence type="ECO:0000256" key="3">
    <source>
        <dbReference type="ARBA" id="ARBA00038493"/>
    </source>
</evidence>
<dbReference type="Proteomes" id="UP000295367">
    <property type="component" value="Unassembled WGS sequence"/>
</dbReference>
<dbReference type="AlphaFoldDB" id="A0A4R3XUZ8"/>
<dbReference type="Gene3D" id="3.40.50.880">
    <property type="match status" value="1"/>
</dbReference>
<protein>
    <submittedName>
        <fullName evidence="5">Putative intracellular protease/amidase</fullName>
    </submittedName>
</protein>
<dbReference type="GO" id="GO:0005737">
    <property type="term" value="C:cytoplasm"/>
    <property type="evidence" value="ECO:0007669"/>
    <property type="project" value="TreeGrafter"/>
</dbReference>
<keyword evidence="1" id="KW-0346">Stress response</keyword>
<keyword evidence="6" id="KW-1185">Reference proteome</keyword>
<comment type="similarity">
    <text evidence="3">Belongs to the peptidase C56 family. HSP31-like subfamily.</text>
</comment>
<feature type="domain" description="DJ-1/PfpI" evidence="4">
    <location>
        <begin position="27"/>
        <end position="223"/>
    </location>
</feature>
<dbReference type="GO" id="GO:0006508">
    <property type="term" value="P:proteolysis"/>
    <property type="evidence" value="ECO:0007669"/>
    <property type="project" value="UniProtKB-KW"/>
</dbReference>
<evidence type="ECO:0000256" key="1">
    <source>
        <dbReference type="ARBA" id="ARBA00023016"/>
    </source>
</evidence>
<evidence type="ECO:0000313" key="6">
    <source>
        <dbReference type="Proteomes" id="UP000295367"/>
    </source>
</evidence>
<keyword evidence="5" id="KW-0645">Protease</keyword>
<dbReference type="GO" id="GO:0019172">
    <property type="term" value="F:glyoxalase III activity"/>
    <property type="evidence" value="ECO:0007669"/>
    <property type="project" value="TreeGrafter"/>
</dbReference>
<evidence type="ECO:0000313" key="5">
    <source>
        <dbReference type="EMBL" id="TCV79974.1"/>
    </source>
</evidence>
<evidence type="ECO:0000259" key="4">
    <source>
        <dbReference type="Pfam" id="PF01965"/>
    </source>
</evidence>
<reference evidence="5 6" key="1">
    <citation type="submission" date="2019-03" db="EMBL/GenBank/DDBJ databases">
        <title>Genomic Encyclopedia of Type Strains, Phase IV (KMG-IV): sequencing the most valuable type-strain genomes for metagenomic binning, comparative biology and taxonomic classification.</title>
        <authorList>
            <person name="Goeker M."/>
        </authorList>
    </citation>
    <scope>NUCLEOTIDE SEQUENCE [LARGE SCALE GENOMIC DNA]</scope>
    <source>
        <strain evidence="5 6">DSM 100309</strain>
    </source>
</reference>
<dbReference type="InterPro" id="IPR029062">
    <property type="entry name" value="Class_I_gatase-like"/>
</dbReference>
<dbReference type="EMBL" id="SMCO01000032">
    <property type="protein sequence ID" value="TCV79974.1"/>
    <property type="molecule type" value="Genomic_DNA"/>
</dbReference>
<dbReference type="InterPro" id="IPR050325">
    <property type="entry name" value="Prot/Nucl_acid_deglycase"/>
</dbReference>
<sequence>MSHRILMIVTSNSTMGNSGKTTGIWAEELVTPYYIFLDAGIEVEIASPKGGSVAFDPSSIKPIGQNEANIERFLADPFAQQKIIKTITTAAVDTSIFDAVFFPGGHGTMWDLPNDSGVTRAVEAAFAANKIIAAVCHGPAGLVTAKRPDGKSILSGKKVNCFTDDEEAAANLTDIVPFKLETLIRELGGKFEKAPNWQEFAIRDGQLITGQNPNSSVLVAQHVLVALNIAKSVKAA</sequence>
<dbReference type="Pfam" id="PF01965">
    <property type="entry name" value="DJ-1_PfpI"/>
    <property type="match status" value="1"/>
</dbReference>
<dbReference type="GO" id="GO:0008233">
    <property type="term" value="F:peptidase activity"/>
    <property type="evidence" value="ECO:0007669"/>
    <property type="project" value="UniProtKB-KW"/>
</dbReference>
<name>A0A4R3XUZ8_9PROT</name>
<organism evidence="5 6">
    <name type="scientific">Sulfurirhabdus autotrophica</name>
    <dbReference type="NCBI Taxonomy" id="1706046"/>
    <lineage>
        <taxon>Bacteria</taxon>
        <taxon>Pseudomonadati</taxon>
        <taxon>Pseudomonadota</taxon>
        <taxon>Betaproteobacteria</taxon>
        <taxon>Nitrosomonadales</taxon>
        <taxon>Sulfuricellaceae</taxon>
        <taxon>Sulfurirhabdus</taxon>
    </lineage>
</organism>